<dbReference type="SUPFAM" id="SSF54060">
    <property type="entry name" value="His-Me finger endonucleases"/>
    <property type="match status" value="1"/>
</dbReference>
<keyword evidence="3" id="KW-1185">Reference proteome</keyword>
<accession>A0A5R8Q7P4</accession>
<evidence type="ECO:0000313" key="3">
    <source>
        <dbReference type="Proteomes" id="UP000306912"/>
    </source>
</evidence>
<protein>
    <recommendedName>
        <fullName evidence="1">NUMOD4 domain-containing protein</fullName>
    </recommendedName>
</protein>
<gene>
    <name evidence="2" type="ORF">FEZ08_11395</name>
</gene>
<reference evidence="2 3" key="1">
    <citation type="submission" date="2019-05" db="EMBL/GenBank/DDBJ databases">
        <title>Culicoidintestinum kansasii gen. nov., sp. nov. from the gastrointestinal tract of the biting midge, Culicoides sonorensis.</title>
        <authorList>
            <person name="Neupane S."/>
            <person name="Ghosh A."/>
            <person name="Gunther S."/>
            <person name="Martin K."/>
            <person name="Zurek L."/>
        </authorList>
    </citation>
    <scope>NUCLEOTIDE SEQUENCE [LARGE SCALE GENOMIC DNA]</scope>
    <source>
        <strain evidence="2 3">CS-1</strain>
    </source>
</reference>
<dbReference type="InParanoid" id="A0A5R8Q7P4"/>
<comment type="caution">
    <text evidence="2">The sequence shown here is derived from an EMBL/GenBank/DDBJ whole genome shotgun (WGS) entry which is preliminary data.</text>
</comment>
<dbReference type="Pfam" id="PF07463">
    <property type="entry name" value="NUMOD4"/>
    <property type="match status" value="1"/>
</dbReference>
<dbReference type="Gene3D" id="3.90.75.20">
    <property type="match status" value="1"/>
</dbReference>
<dbReference type="GO" id="GO:0016788">
    <property type="term" value="F:hydrolase activity, acting on ester bonds"/>
    <property type="evidence" value="ECO:0007669"/>
    <property type="project" value="InterPro"/>
</dbReference>
<dbReference type="RefSeq" id="WP_138192494.1">
    <property type="nucleotide sequence ID" value="NZ_VBWP01000015.1"/>
</dbReference>
<dbReference type="OrthoDB" id="6631788at2"/>
<sequence length="127" mass="15018">MEEWKQIPGLDVFYEASNTGKIQRQYKTKDKLLQGYQRRGRLVVKVKRNGRMVETSWAKLIWNAFHGPVPKGGYVRRKDCRRGYELDNLVLLSNKQKSLYMSQIKNNDILLAQEQLHDIYMSVIKRC</sequence>
<dbReference type="InterPro" id="IPR044925">
    <property type="entry name" value="His-Me_finger_sf"/>
</dbReference>
<name>A0A5R8Q7P4_9FIRM</name>
<evidence type="ECO:0000313" key="2">
    <source>
        <dbReference type="EMBL" id="TLG71151.1"/>
    </source>
</evidence>
<dbReference type="InterPro" id="IPR010902">
    <property type="entry name" value="NUMOD4"/>
</dbReference>
<organism evidence="2 3">
    <name type="scientific">Culicoidibacter larvae</name>
    <dbReference type="NCBI Taxonomy" id="2579976"/>
    <lineage>
        <taxon>Bacteria</taxon>
        <taxon>Bacillati</taxon>
        <taxon>Bacillota</taxon>
        <taxon>Culicoidibacteria</taxon>
        <taxon>Culicoidibacterales</taxon>
        <taxon>Culicoidibacteraceae</taxon>
        <taxon>Culicoidibacter</taxon>
    </lineage>
</organism>
<dbReference type="AlphaFoldDB" id="A0A5R8Q7P4"/>
<dbReference type="Proteomes" id="UP000306912">
    <property type="component" value="Unassembled WGS sequence"/>
</dbReference>
<feature type="domain" description="NUMOD4" evidence="1">
    <location>
        <begin position="2"/>
        <end position="46"/>
    </location>
</feature>
<dbReference type="EMBL" id="VBWP01000015">
    <property type="protein sequence ID" value="TLG71151.1"/>
    <property type="molecule type" value="Genomic_DNA"/>
</dbReference>
<proteinExistence type="predicted"/>
<evidence type="ECO:0000259" key="1">
    <source>
        <dbReference type="Pfam" id="PF07463"/>
    </source>
</evidence>